<name>A0ABW5NYM2_9DEIO</name>
<evidence type="ECO:0000256" key="1">
    <source>
        <dbReference type="SAM" id="MobiDB-lite"/>
    </source>
</evidence>
<proteinExistence type="predicted"/>
<dbReference type="RefSeq" id="WP_386842099.1">
    <property type="nucleotide sequence ID" value="NZ_JBHUMK010000006.1"/>
</dbReference>
<evidence type="ECO:0000313" key="2">
    <source>
        <dbReference type="EMBL" id="MFD2607974.1"/>
    </source>
</evidence>
<gene>
    <name evidence="2" type="ORF">ACFSR9_00770</name>
</gene>
<keyword evidence="3" id="KW-1185">Reference proteome</keyword>
<protein>
    <submittedName>
        <fullName evidence="2">Uncharacterized protein</fullName>
    </submittedName>
</protein>
<evidence type="ECO:0000313" key="3">
    <source>
        <dbReference type="Proteomes" id="UP001597475"/>
    </source>
</evidence>
<accession>A0ABW5NYM2</accession>
<dbReference type="Proteomes" id="UP001597475">
    <property type="component" value="Unassembled WGS sequence"/>
</dbReference>
<organism evidence="2 3">
    <name type="scientific">Deinococcus taklimakanensis</name>
    <dbReference type="NCBI Taxonomy" id="536443"/>
    <lineage>
        <taxon>Bacteria</taxon>
        <taxon>Thermotogati</taxon>
        <taxon>Deinococcota</taxon>
        <taxon>Deinococci</taxon>
        <taxon>Deinococcales</taxon>
        <taxon>Deinococcaceae</taxon>
        <taxon>Deinococcus</taxon>
    </lineage>
</organism>
<sequence>MQGPYSGAPGLRPDPCAAPHPPWWVEPAQRAICGQCGGILGGVEAWPELVELFEYKVRDVMEGRVPSGGHRSLRALRYTLLGAALPPPLHRRVVVADRNYRAQLRGEPRPGPAATLPDLAAAELPAPGALTLALLPPESPALRSGVGASQSERSELSAAWTELHLLAWQAQAHRTLTRLARDWQQEPGRAKLRVLYAALENTERAATLPRLSVPGAHDRLVSLHDPEILARLVAQTTQALLTGAGRAALRDSLVQVREEPFPPQEGQGTLEAHLRAAGQEATTEAAQAQLVSALRASRPAQGDPRERPAIREAASALLSALDDLLRSSPPLVPGRVPDGAVLFLPDECLGCSLPDARATELVVDLHGGSGVTWRGHDIRWHAVGEHWQFQSGGQAALLRGNAAPTERRATLKLHGAALHVYLSGKYALLHLEVPPGRVLEERAGLARLVAALLNPAQDYAALRVARGAAALLRGGNLSALNLAALGPDSAERYRLASGEALLEFTRRGAETLLARLLLQPGQVPDPGAPLPELQEASRALGLPAALHERLWTRLYGAAVGGEAVGGEAVGTPTQTGRAAVAAGGEYTSVLVGPEPVTVTFGGRLEGRGLTLRTDYRGELMAAMPGLPAAALRDLLVLRVPGGSVLMVREGAHVAVAVEEDAAPDLNAGTPSEPAGRSAPGGQPG</sequence>
<comment type="caution">
    <text evidence="2">The sequence shown here is derived from an EMBL/GenBank/DDBJ whole genome shotgun (WGS) entry which is preliminary data.</text>
</comment>
<dbReference type="EMBL" id="JBHUMK010000006">
    <property type="protein sequence ID" value="MFD2607974.1"/>
    <property type="molecule type" value="Genomic_DNA"/>
</dbReference>
<feature type="region of interest" description="Disordered" evidence="1">
    <location>
        <begin position="660"/>
        <end position="684"/>
    </location>
</feature>
<reference evidence="3" key="1">
    <citation type="journal article" date="2019" name="Int. J. Syst. Evol. Microbiol.">
        <title>The Global Catalogue of Microorganisms (GCM) 10K type strain sequencing project: providing services to taxonomists for standard genome sequencing and annotation.</title>
        <authorList>
            <consortium name="The Broad Institute Genomics Platform"/>
            <consortium name="The Broad Institute Genome Sequencing Center for Infectious Disease"/>
            <person name="Wu L."/>
            <person name="Ma J."/>
        </authorList>
    </citation>
    <scope>NUCLEOTIDE SEQUENCE [LARGE SCALE GENOMIC DNA]</scope>
    <source>
        <strain evidence="3">KCTC 33842</strain>
    </source>
</reference>